<evidence type="ECO:0000259" key="4">
    <source>
        <dbReference type="Pfam" id="PF00534"/>
    </source>
</evidence>
<proteinExistence type="predicted"/>
<dbReference type="Pfam" id="PF13439">
    <property type="entry name" value="Glyco_transf_4"/>
    <property type="match status" value="1"/>
</dbReference>
<protein>
    <recommendedName>
        <fullName evidence="1">D-inositol 3-phosphate glycosyltransferase</fullName>
    </recommendedName>
</protein>
<dbReference type="Gene3D" id="3.40.50.2000">
    <property type="entry name" value="Glycogen Phosphorylase B"/>
    <property type="match status" value="2"/>
</dbReference>
<dbReference type="GO" id="GO:1901137">
    <property type="term" value="P:carbohydrate derivative biosynthetic process"/>
    <property type="evidence" value="ECO:0007669"/>
    <property type="project" value="UniProtKB-ARBA"/>
</dbReference>
<comment type="caution">
    <text evidence="6">The sequence shown here is derived from an EMBL/GenBank/DDBJ whole genome shotgun (WGS) entry which is preliminary data.</text>
</comment>
<dbReference type="AlphaFoldDB" id="A0A7X0KUC1"/>
<dbReference type="Pfam" id="PF00534">
    <property type="entry name" value="Glycos_transf_1"/>
    <property type="match status" value="1"/>
</dbReference>
<evidence type="ECO:0000256" key="1">
    <source>
        <dbReference type="ARBA" id="ARBA00021292"/>
    </source>
</evidence>
<dbReference type="PANTHER" id="PTHR45947:SF3">
    <property type="entry name" value="SULFOQUINOVOSYL TRANSFERASE SQD2"/>
    <property type="match status" value="1"/>
</dbReference>
<evidence type="ECO:0000313" key="7">
    <source>
        <dbReference type="Proteomes" id="UP000537775"/>
    </source>
</evidence>
<gene>
    <name evidence="6" type="ORF">HD594_001320</name>
</gene>
<name>A0A7X0KUC1_9MICO</name>
<evidence type="ECO:0000313" key="6">
    <source>
        <dbReference type="EMBL" id="MBB6391007.1"/>
    </source>
</evidence>
<organism evidence="6 7">
    <name type="scientific">Microbacterium thalassium</name>
    <dbReference type="NCBI Taxonomy" id="362649"/>
    <lineage>
        <taxon>Bacteria</taxon>
        <taxon>Bacillati</taxon>
        <taxon>Actinomycetota</taxon>
        <taxon>Actinomycetes</taxon>
        <taxon>Micrococcales</taxon>
        <taxon>Microbacteriaceae</taxon>
        <taxon>Microbacterium</taxon>
    </lineage>
</organism>
<dbReference type="Proteomes" id="UP000537775">
    <property type="component" value="Unassembled WGS sequence"/>
</dbReference>
<keyword evidence="3 6" id="KW-0808">Transferase</keyword>
<accession>A0A7X0KUC1</accession>
<feature type="domain" description="Glycosyltransferase subfamily 4-like N-terminal" evidence="5">
    <location>
        <begin position="20"/>
        <end position="184"/>
    </location>
</feature>
<dbReference type="SUPFAM" id="SSF53756">
    <property type="entry name" value="UDP-Glycosyltransferase/glycogen phosphorylase"/>
    <property type="match status" value="1"/>
</dbReference>
<dbReference type="EMBL" id="JACHML010000001">
    <property type="protein sequence ID" value="MBB6391007.1"/>
    <property type="molecule type" value="Genomic_DNA"/>
</dbReference>
<dbReference type="InterPro" id="IPR001296">
    <property type="entry name" value="Glyco_trans_1"/>
</dbReference>
<evidence type="ECO:0000259" key="5">
    <source>
        <dbReference type="Pfam" id="PF13439"/>
    </source>
</evidence>
<dbReference type="InterPro" id="IPR028098">
    <property type="entry name" value="Glyco_trans_4-like_N"/>
</dbReference>
<dbReference type="InterPro" id="IPR050194">
    <property type="entry name" value="Glycosyltransferase_grp1"/>
</dbReference>
<sequence>MPGGRRMPGLIVHEWLEASGGSENVFETLVDAFPDAGRLCLWNDSGGRFTDVDETILARTPLRRNKALALPFMPAVWRSLPERDADWILASSHVFAHHARFGGPARDVPKLVYAHTPARYVWVPELDQRGDSLAARAISAALKPIDRRRAAEPTAIAANSRYIAARIAEKWDREAEVIYPPVDVGAFAAPLTLTDDEQRILDALPSEFLLGVSRFVPYKRLDAVIEAGLASGMPVVLAGAGPEERHLREIGASCGIPVELVHRPSYSLLRALYRRASALVFAPVEDFGIVPVEAMASGTPVIANAVGGASESVIEGVTGAHVTTWKRGELREAVARALEARPQDCIARAEDFDTCVFTSRIRSFVGAHAGVSALV</sequence>
<evidence type="ECO:0000256" key="3">
    <source>
        <dbReference type="ARBA" id="ARBA00022679"/>
    </source>
</evidence>
<keyword evidence="7" id="KW-1185">Reference proteome</keyword>
<keyword evidence="2" id="KW-0328">Glycosyltransferase</keyword>
<evidence type="ECO:0000256" key="2">
    <source>
        <dbReference type="ARBA" id="ARBA00022676"/>
    </source>
</evidence>
<feature type="domain" description="Glycosyl transferase family 1" evidence="4">
    <location>
        <begin position="206"/>
        <end position="344"/>
    </location>
</feature>
<dbReference type="GO" id="GO:0016757">
    <property type="term" value="F:glycosyltransferase activity"/>
    <property type="evidence" value="ECO:0007669"/>
    <property type="project" value="UniProtKB-KW"/>
</dbReference>
<dbReference type="PANTHER" id="PTHR45947">
    <property type="entry name" value="SULFOQUINOVOSYL TRANSFERASE SQD2"/>
    <property type="match status" value="1"/>
</dbReference>
<reference evidence="6 7" key="1">
    <citation type="submission" date="2020-08" db="EMBL/GenBank/DDBJ databases">
        <title>Sequencing the genomes of 1000 actinobacteria strains.</title>
        <authorList>
            <person name="Klenk H.-P."/>
        </authorList>
    </citation>
    <scope>NUCLEOTIDE SEQUENCE [LARGE SCALE GENOMIC DNA]</scope>
    <source>
        <strain evidence="6 7">DSM 12511</strain>
    </source>
</reference>